<reference evidence="1 4" key="1">
    <citation type="journal article" date="2019" name="Extremophiles">
        <title>Biogeography of thermophiles and predominance of Thermus scotoductus in domestic water heaters.</title>
        <authorList>
            <person name="Wilpiszeski R.L."/>
            <person name="Zhang Z."/>
            <person name="House C.H."/>
        </authorList>
    </citation>
    <scope>NUCLEOTIDE SEQUENCE [LARGE SCALE GENOMIC DNA]</scope>
    <source>
        <strain evidence="1 4">10_S10</strain>
    </source>
</reference>
<proteinExistence type="predicted"/>
<dbReference type="EMBL" id="PEMN01000265">
    <property type="protein sequence ID" value="RTI15800.1"/>
    <property type="molecule type" value="Genomic_DNA"/>
</dbReference>
<evidence type="ECO:0000313" key="2">
    <source>
        <dbReference type="EMBL" id="RTI15487.1"/>
    </source>
</evidence>
<protein>
    <submittedName>
        <fullName evidence="1">Transposase</fullName>
    </submittedName>
</protein>
<dbReference type="AlphaFoldDB" id="A0A430UZS7"/>
<organism evidence="1 4">
    <name type="scientific">Thermus scotoductus</name>
    <dbReference type="NCBI Taxonomy" id="37636"/>
    <lineage>
        <taxon>Bacteria</taxon>
        <taxon>Thermotogati</taxon>
        <taxon>Deinococcota</taxon>
        <taxon>Deinococci</taxon>
        <taxon>Thermales</taxon>
        <taxon>Thermaceae</taxon>
        <taxon>Thermus</taxon>
    </lineage>
</organism>
<dbReference type="EMBL" id="PEMN01000316">
    <property type="protein sequence ID" value="RTI15235.1"/>
    <property type="molecule type" value="Genomic_DNA"/>
</dbReference>
<dbReference type="EMBL" id="PEMN01000291">
    <property type="protein sequence ID" value="RTI15487.1"/>
    <property type="molecule type" value="Genomic_DNA"/>
</dbReference>
<comment type="caution">
    <text evidence="1">The sequence shown here is derived from an EMBL/GenBank/DDBJ whole genome shotgun (WGS) entry which is preliminary data.</text>
</comment>
<evidence type="ECO:0000313" key="3">
    <source>
        <dbReference type="EMBL" id="RTI15800.1"/>
    </source>
</evidence>
<accession>A0A430UZS7</accession>
<gene>
    <name evidence="3" type="ORF">CSW23_08175</name>
    <name evidence="2" type="ORF">CSW23_08555</name>
    <name evidence="1" type="ORF">CSW23_08840</name>
</gene>
<feature type="non-terminal residue" evidence="1">
    <location>
        <position position="38"/>
    </location>
</feature>
<evidence type="ECO:0000313" key="4">
    <source>
        <dbReference type="Proteomes" id="UP000288073"/>
    </source>
</evidence>
<dbReference type="Proteomes" id="UP000288073">
    <property type="component" value="Unassembled WGS sequence"/>
</dbReference>
<evidence type="ECO:0000313" key="1">
    <source>
        <dbReference type="EMBL" id="RTI15235.1"/>
    </source>
</evidence>
<sequence>MLPNREHPLYYLDAETLLVAIYIWVDDELKALQAQGFK</sequence>
<name>A0A430UZS7_THESC</name>